<keyword evidence="2" id="KW-1185">Reference proteome</keyword>
<evidence type="ECO:0000313" key="2">
    <source>
        <dbReference type="Proteomes" id="UP000887013"/>
    </source>
</evidence>
<sequence length="425" mass="47525">MTEDLSRFAMSVILKLPKHPKRAKPSIFNKFIYKYIGEENIEILRPLTRPYEWELVLKSKDIREKLLRIRKTKVKKLTCSIIPFSTSEIRGSILWLPSAVSNDIVKEFLSQYGQIIFVEYRNNQNWDRTIGNETRYYSLYLHENVRKSDIPHFKKFGEFQCLITVHGRRPECFYCKGWGHKKSECKLHQKKLNSLCRRPPYSRSDASNESKAGTNVASYSSTASFVSSQVFTESESSASSSTTMFDGTVELCIKSKSSDASNSTSTSSSSTSTALVPTSEVCAVSKCTAYKSTTVADTSQISSDNEPLALTSTLITSQVCSKSQSSVTSFTADTSVVLQNCSENELNAAFNPIILGNSNSQDCTEDGNSCKSISKDATVSTSQVCPIWSSVNNKIGIEKQIFMAIQYLDQWKIDLAKSIEDSFKI</sequence>
<dbReference type="OrthoDB" id="6494660at2759"/>
<gene>
    <name evidence="1" type="primary">AVEN_246682_1</name>
    <name evidence="1" type="ORF">NPIL_525411</name>
</gene>
<dbReference type="Proteomes" id="UP000887013">
    <property type="component" value="Unassembled WGS sequence"/>
</dbReference>
<comment type="caution">
    <text evidence="1">The sequence shown here is derived from an EMBL/GenBank/DDBJ whole genome shotgun (WGS) entry which is preliminary data.</text>
</comment>
<protein>
    <submittedName>
        <fullName evidence="1">CCHC-type domain-containing protein</fullName>
    </submittedName>
</protein>
<proteinExistence type="predicted"/>
<evidence type="ECO:0000313" key="1">
    <source>
        <dbReference type="EMBL" id="GFT23616.1"/>
    </source>
</evidence>
<reference evidence="1" key="1">
    <citation type="submission" date="2020-08" db="EMBL/GenBank/DDBJ databases">
        <title>Multicomponent nature underlies the extraordinary mechanical properties of spider dragline silk.</title>
        <authorList>
            <person name="Kono N."/>
            <person name="Nakamura H."/>
            <person name="Mori M."/>
            <person name="Yoshida Y."/>
            <person name="Ohtoshi R."/>
            <person name="Malay A.D."/>
            <person name="Moran D.A.P."/>
            <person name="Tomita M."/>
            <person name="Numata K."/>
            <person name="Arakawa K."/>
        </authorList>
    </citation>
    <scope>NUCLEOTIDE SEQUENCE</scope>
</reference>
<name>A0A8X6TK63_NEPPI</name>
<organism evidence="1 2">
    <name type="scientific">Nephila pilipes</name>
    <name type="common">Giant wood spider</name>
    <name type="synonym">Nephila maculata</name>
    <dbReference type="NCBI Taxonomy" id="299642"/>
    <lineage>
        <taxon>Eukaryota</taxon>
        <taxon>Metazoa</taxon>
        <taxon>Ecdysozoa</taxon>
        <taxon>Arthropoda</taxon>
        <taxon>Chelicerata</taxon>
        <taxon>Arachnida</taxon>
        <taxon>Araneae</taxon>
        <taxon>Araneomorphae</taxon>
        <taxon>Entelegynae</taxon>
        <taxon>Araneoidea</taxon>
        <taxon>Nephilidae</taxon>
        <taxon>Nephila</taxon>
    </lineage>
</organism>
<dbReference type="AlphaFoldDB" id="A0A8X6TK63"/>
<accession>A0A8X6TK63</accession>
<dbReference type="EMBL" id="BMAW01059929">
    <property type="protein sequence ID" value="GFT23616.1"/>
    <property type="molecule type" value="Genomic_DNA"/>
</dbReference>